<feature type="domain" description="FAD-binding PCMH-type" evidence="4">
    <location>
        <begin position="122"/>
        <end position="305"/>
    </location>
</feature>
<keyword evidence="6" id="KW-1185">Reference proteome</keyword>
<dbReference type="PANTHER" id="PTHR13878">
    <property type="entry name" value="GULONOLACTONE OXIDASE"/>
    <property type="match status" value="1"/>
</dbReference>
<dbReference type="InterPro" id="IPR016166">
    <property type="entry name" value="FAD-bd_PCMH"/>
</dbReference>
<accession>A0A6A6HFN1</accession>
<dbReference type="Pfam" id="PF08031">
    <property type="entry name" value="BBE"/>
    <property type="match status" value="1"/>
</dbReference>
<feature type="signal peptide" evidence="3">
    <location>
        <begin position="1"/>
        <end position="29"/>
    </location>
</feature>
<dbReference type="GO" id="GO:0016491">
    <property type="term" value="F:oxidoreductase activity"/>
    <property type="evidence" value="ECO:0007669"/>
    <property type="project" value="UniProtKB-KW"/>
</dbReference>
<evidence type="ECO:0000313" key="6">
    <source>
        <dbReference type="Proteomes" id="UP000800092"/>
    </source>
</evidence>
<evidence type="ECO:0000256" key="1">
    <source>
        <dbReference type="ARBA" id="ARBA00005466"/>
    </source>
</evidence>
<evidence type="ECO:0000256" key="3">
    <source>
        <dbReference type="SAM" id="SignalP"/>
    </source>
</evidence>
<dbReference type="EMBL" id="ML991782">
    <property type="protein sequence ID" value="KAF2236926.1"/>
    <property type="molecule type" value="Genomic_DNA"/>
</dbReference>
<feature type="chain" id="PRO_5025472249" evidence="3">
    <location>
        <begin position="30"/>
        <end position="588"/>
    </location>
</feature>
<gene>
    <name evidence="5" type="ORF">EV356DRAFT_530443</name>
</gene>
<proteinExistence type="inferred from homology"/>
<dbReference type="InterPro" id="IPR012951">
    <property type="entry name" value="BBE"/>
</dbReference>
<dbReference type="InterPro" id="IPR036318">
    <property type="entry name" value="FAD-bd_PCMH-like_sf"/>
</dbReference>
<dbReference type="PROSITE" id="PS00862">
    <property type="entry name" value="OX2_COVAL_FAD"/>
    <property type="match status" value="1"/>
</dbReference>
<dbReference type="Gene3D" id="3.30.465.10">
    <property type="match status" value="2"/>
</dbReference>
<dbReference type="InterPro" id="IPR006093">
    <property type="entry name" value="Oxy_OxRdtase_FAD_BS"/>
</dbReference>
<dbReference type="PROSITE" id="PS51387">
    <property type="entry name" value="FAD_PCMH"/>
    <property type="match status" value="1"/>
</dbReference>
<sequence>MKAQLIKIGFLPLLHTVFCIATTLSSGQAKSTECKATLFDASWPSTSQWNSLNESLSGRLLRPLPPASACHPSYLDFSNDTCAEITAAWTNFTFHQNNPISTAWNNMNNDSCIPDSSAPCTGLGYPVYVVNASSADDIKVAVDFARENNIRVNVKASGHDYLKRTSSPFSLSIWTRYMVGQYEFHDRFKPEGCSTTINTTAVTAGAGSYVSDIYHQLNLRNQTVVDGMGKEVTIGGYLTGGGHSPLSHVYGLGADQVYEIETVTPTGEIVKANECQNADLFWAVRGGGGGTFGVLTKVTVRTFPASPIALYDFKLQAAPNSTVYWDIMGHLLAQLPDLSAANVSAFTYLYPNITPSESGGPVASFEGVFALPEPTSSSSLEDLLTPIWRYVNETYPNQTVTQVKSTVYPNLYSLFLDFADDSAAGVDKVVGSWLLPPDTLTDDAFTDALISFLGNSGGRLYMVSGRGVWNAQPRGGSDAVNPAWRKALVHAVTSQDWTPLNTTQQAAAEDGVNKVQTEALRQLVPESGAYLNEAYWNEPDFQRAFWGSNYERLLQIKKSVDPDDVFWCHVCVGSEGWEMIGDSLCRSR</sequence>
<evidence type="ECO:0000259" key="4">
    <source>
        <dbReference type="PROSITE" id="PS51387"/>
    </source>
</evidence>
<dbReference type="PANTHER" id="PTHR13878:SF91">
    <property type="entry name" value="FAD BINDING DOMAIN PROTEIN (AFU_ORTHOLOGUE AFUA_6G12070)-RELATED"/>
    <property type="match status" value="1"/>
</dbReference>
<dbReference type="InterPro" id="IPR050432">
    <property type="entry name" value="FAD-linked_Oxidoreductases_BP"/>
</dbReference>
<dbReference type="AlphaFoldDB" id="A0A6A6HFN1"/>
<protein>
    <submittedName>
        <fullName evidence="5">FAD-binding domain-containing protein</fullName>
    </submittedName>
</protein>
<name>A0A6A6HFN1_VIRVR</name>
<dbReference type="Proteomes" id="UP000800092">
    <property type="component" value="Unassembled WGS sequence"/>
</dbReference>
<dbReference type="OrthoDB" id="9983560at2759"/>
<dbReference type="SUPFAM" id="SSF56176">
    <property type="entry name" value="FAD-binding/transporter-associated domain-like"/>
    <property type="match status" value="1"/>
</dbReference>
<dbReference type="GO" id="GO:0071949">
    <property type="term" value="F:FAD binding"/>
    <property type="evidence" value="ECO:0007669"/>
    <property type="project" value="InterPro"/>
</dbReference>
<keyword evidence="2" id="KW-0560">Oxidoreductase</keyword>
<comment type="similarity">
    <text evidence="1">Belongs to the oxygen-dependent FAD-linked oxidoreductase family.</text>
</comment>
<keyword evidence="3" id="KW-0732">Signal</keyword>
<organism evidence="5 6">
    <name type="scientific">Viridothelium virens</name>
    <name type="common">Speckled blister lichen</name>
    <name type="synonym">Trypethelium virens</name>
    <dbReference type="NCBI Taxonomy" id="1048519"/>
    <lineage>
        <taxon>Eukaryota</taxon>
        <taxon>Fungi</taxon>
        <taxon>Dikarya</taxon>
        <taxon>Ascomycota</taxon>
        <taxon>Pezizomycotina</taxon>
        <taxon>Dothideomycetes</taxon>
        <taxon>Dothideomycetes incertae sedis</taxon>
        <taxon>Trypetheliales</taxon>
        <taxon>Trypetheliaceae</taxon>
        <taxon>Viridothelium</taxon>
    </lineage>
</organism>
<dbReference type="Pfam" id="PF01565">
    <property type="entry name" value="FAD_binding_4"/>
    <property type="match status" value="1"/>
</dbReference>
<dbReference type="InterPro" id="IPR006094">
    <property type="entry name" value="Oxid_FAD_bind_N"/>
</dbReference>
<evidence type="ECO:0000313" key="5">
    <source>
        <dbReference type="EMBL" id="KAF2236926.1"/>
    </source>
</evidence>
<dbReference type="InterPro" id="IPR016169">
    <property type="entry name" value="FAD-bd_PCMH_sub2"/>
</dbReference>
<evidence type="ECO:0000256" key="2">
    <source>
        <dbReference type="ARBA" id="ARBA00023002"/>
    </source>
</evidence>
<reference evidence="5" key="1">
    <citation type="journal article" date="2020" name="Stud. Mycol.">
        <title>101 Dothideomycetes genomes: a test case for predicting lifestyles and emergence of pathogens.</title>
        <authorList>
            <person name="Haridas S."/>
            <person name="Albert R."/>
            <person name="Binder M."/>
            <person name="Bloem J."/>
            <person name="Labutti K."/>
            <person name="Salamov A."/>
            <person name="Andreopoulos B."/>
            <person name="Baker S."/>
            <person name="Barry K."/>
            <person name="Bills G."/>
            <person name="Bluhm B."/>
            <person name="Cannon C."/>
            <person name="Castanera R."/>
            <person name="Culley D."/>
            <person name="Daum C."/>
            <person name="Ezra D."/>
            <person name="Gonzalez J."/>
            <person name="Henrissat B."/>
            <person name="Kuo A."/>
            <person name="Liang C."/>
            <person name="Lipzen A."/>
            <person name="Lutzoni F."/>
            <person name="Magnuson J."/>
            <person name="Mondo S."/>
            <person name="Nolan M."/>
            <person name="Ohm R."/>
            <person name="Pangilinan J."/>
            <person name="Park H.-J."/>
            <person name="Ramirez L."/>
            <person name="Alfaro M."/>
            <person name="Sun H."/>
            <person name="Tritt A."/>
            <person name="Yoshinaga Y."/>
            <person name="Zwiers L.-H."/>
            <person name="Turgeon B."/>
            <person name="Goodwin S."/>
            <person name="Spatafora J."/>
            <person name="Crous P."/>
            <person name="Grigoriev I."/>
        </authorList>
    </citation>
    <scope>NUCLEOTIDE SEQUENCE</scope>
    <source>
        <strain evidence="5">Tuck. ex Michener</strain>
    </source>
</reference>